<reference evidence="1 2" key="1">
    <citation type="journal article" date="2018" name="Front. Plant Sci.">
        <title>Red Clover (Trifolium pratense) and Zigzag Clover (T. medium) - A Picture of Genomic Similarities and Differences.</title>
        <authorList>
            <person name="Dluhosova J."/>
            <person name="Istvanek J."/>
            <person name="Nedelnik J."/>
            <person name="Repkova J."/>
        </authorList>
    </citation>
    <scope>NUCLEOTIDE SEQUENCE [LARGE SCALE GENOMIC DNA]</scope>
    <source>
        <strain evidence="2">cv. 10/8</strain>
        <tissue evidence="1">Leaf</tissue>
    </source>
</reference>
<accession>A0A392V1Q5</accession>
<keyword evidence="2" id="KW-1185">Reference proteome</keyword>
<proteinExistence type="predicted"/>
<dbReference type="AlphaFoldDB" id="A0A392V1Q5"/>
<feature type="non-terminal residue" evidence="1">
    <location>
        <position position="1"/>
    </location>
</feature>
<dbReference type="EMBL" id="LXQA011005778">
    <property type="protein sequence ID" value="MCI80895.1"/>
    <property type="molecule type" value="Genomic_DNA"/>
</dbReference>
<organism evidence="1 2">
    <name type="scientific">Trifolium medium</name>
    <dbReference type="NCBI Taxonomy" id="97028"/>
    <lineage>
        <taxon>Eukaryota</taxon>
        <taxon>Viridiplantae</taxon>
        <taxon>Streptophyta</taxon>
        <taxon>Embryophyta</taxon>
        <taxon>Tracheophyta</taxon>
        <taxon>Spermatophyta</taxon>
        <taxon>Magnoliopsida</taxon>
        <taxon>eudicotyledons</taxon>
        <taxon>Gunneridae</taxon>
        <taxon>Pentapetalae</taxon>
        <taxon>rosids</taxon>
        <taxon>fabids</taxon>
        <taxon>Fabales</taxon>
        <taxon>Fabaceae</taxon>
        <taxon>Papilionoideae</taxon>
        <taxon>50 kb inversion clade</taxon>
        <taxon>NPAAA clade</taxon>
        <taxon>Hologalegina</taxon>
        <taxon>IRL clade</taxon>
        <taxon>Trifolieae</taxon>
        <taxon>Trifolium</taxon>
    </lineage>
</organism>
<dbReference type="Proteomes" id="UP000265520">
    <property type="component" value="Unassembled WGS sequence"/>
</dbReference>
<name>A0A392V1Q5_9FABA</name>
<evidence type="ECO:0000313" key="1">
    <source>
        <dbReference type="EMBL" id="MCI80895.1"/>
    </source>
</evidence>
<sequence length="45" mass="4833">RFSEQLATGNRRFLAAARESVGHFASSLVGSLGDQALFSRVPRAV</sequence>
<evidence type="ECO:0000313" key="2">
    <source>
        <dbReference type="Proteomes" id="UP000265520"/>
    </source>
</evidence>
<comment type="caution">
    <text evidence="1">The sequence shown here is derived from an EMBL/GenBank/DDBJ whole genome shotgun (WGS) entry which is preliminary data.</text>
</comment>
<protein>
    <submittedName>
        <fullName evidence="1">Uncharacterized protein</fullName>
    </submittedName>
</protein>